<sequence length="120" mass="13204">MRREMPGEVKTVRVVLFVMAAFYGVTVVMNFWPIDPAVHAELVLTCWPGVFCLAFGLRIPKGGRVLMWSILVLLVIRSLWSVGVFLGGSLAGITQLILPVIALVYLLRAPSRAYFSTPVG</sequence>
<reference evidence="3" key="1">
    <citation type="journal article" date="2019" name="Int. J. Syst. Evol. Microbiol.">
        <title>The Global Catalogue of Microorganisms (GCM) 10K type strain sequencing project: providing services to taxonomists for standard genome sequencing and annotation.</title>
        <authorList>
            <consortium name="The Broad Institute Genomics Platform"/>
            <consortium name="The Broad Institute Genome Sequencing Center for Infectious Disease"/>
            <person name="Wu L."/>
            <person name="Ma J."/>
        </authorList>
    </citation>
    <scope>NUCLEOTIDE SEQUENCE [LARGE SCALE GENOMIC DNA]</scope>
    <source>
        <strain evidence="3">TBRC 1826</strain>
    </source>
</reference>
<organism evidence="2 3">
    <name type="scientific">Nocardiopsis sediminis</name>
    <dbReference type="NCBI Taxonomy" id="1778267"/>
    <lineage>
        <taxon>Bacteria</taxon>
        <taxon>Bacillati</taxon>
        <taxon>Actinomycetota</taxon>
        <taxon>Actinomycetes</taxon>
        <taxon>Streptosporangiales</taxon>
        <taxon>Nocardiopsidaceae</taxon>
        <taxon>Nocardiopsis</taxon>
    </lineage>
</organism>
<keyword evidence="1" id="KW-0472">Membrane</keyword>
<feature type="transmembrane region" description="Helical" evidence="1">
    <location>
        <begin position="12"/>
        <end position="32"/>
    </location>
</feature>
<accession>A0ABV8FTK2</accession>
<keyword evidence="1" id="KW-0812">Transmembrane</keyword>
<dbReference type="Proteomes" id="UP001595847">
    <property type="component" value="Unassembled WGS sequence"/>
</dbReference>
<gene>
    <name evidence="2" type="ORF">ACFOVU_20060</name>
</gene>
<evidence type="ECO:0000313" key="2">
    <source>
        <dbReference type="EMBL" id="MFC3998231.1"/>
    </source>
</evidence>
<name>A0ABV8FTK2_9ACTN</name>
<evidence type="ECO:0000313" key="3">
    <source>
        <dbReference type="Proteomes" id="UP001595847"/>
    </source>
</evidence>
<dbReference type="RefSeq" id="WP_378535871.1">
    <property type="nucleotide sequence ID" value="NZ_JBHSBH010000012.1"/>
</dbReference>
<protein>
    <submittedName>
        <fullName evidence="2">Uncharacterized protein</fullName>
    </submittedName>
</protein>
<comment type="caution">
    <text evidence="2">The sequence shown here is derived from an EMBL/GenBank/DDBJ whole genome shotgun (WGS) entry which is preliminary data.</text>
</comment>
<keyword evidence="3" id="KW-1185">Reference proteome</keyword>
<feature type="transmembrane region" description="Helical" evidence="1">
    <location>
        <begin position="38"/>
        <end position="58"/>
    </location>
</feature>
<proteinExistence type="predicted"/>
<dbReference type="EMBL" id="JBHSBH010000012">
    <property type="protein sequence ID" value="MFC3998231.1"/>
    <property type="molecule type" value="Genomic_DNA"/>
</dbReference>
<evidence type="ECO:0000256" key="1">
    <source>
        <dbReference type="SAM" id="Phobius"/>
    </source>
</evidence>
<keyword evidence="1" id="KW-1133">Transmembrane helix</keyword>
<feature type="transmembrane region" description="Helical" evidence="1">
    <location>
        <begin position="89"/>
        <end position="107"/>
    </location>
</feature>
<feature type="transmembrane region" description="Helical" evidence="1">
    <location>
        <begin position="65"/>
        <end position="83"/>
    </location>
</feature>